<organism evidence="2 3">
    <name type="scientific">Phytophthora fragariaefolia</name>
    <dbReference type="NCBI Taxonomy" id="1490495"/>
    <lineage>
        <taxon>Eukaryota</taxon>
        <taxon>Sar</taxon>
        <taxon>Stramenopiles</taxon>
        <taxon>Oomycota</taxon>
        <taxon>Peronosporomycetes</taxon>
        <taxon>Peronosporales</taxon>
        <taxon>Peronosporaceae</taxon>
        <taxon>Phytophthora</taxon>
    </lineage>
</organism>
<gene>
    <name evidence="2" type="ORF">Pfra01_000112000</name>
</gene>
<dbReference type="EMBL" id="BSXT01000090">
    <property type="protein sequence ID" value="GMF17218.1"/>
    <property type="molecule type" value="Genomic_DNA"/>
</dbReference>
<sequence length="121" mass="13257">MGCAHCLTVECSPERHAGDDSCPDRATNQTQEIRPTSLPAPLSGAEATQALLKAKIREIQSSPVLTPKQKAESVQNLMMKDWNDAKSKAGAAKTECDSEAERKRVSYFVRRSRTCAPKILI</sequence>
<evidence type="ECO:0000256" key="1">
    <source>
        <dbReference type="SAM" id="MobiDB-lite"/>
    </source>
</evidence>
<dbReference type="OrthoDB" id="411372at2759"/>
<feature type="compositionally biased region" description="Basic and acidic residues" evidence="1">
    <location>
        <begin position="14"/>
        <end position="23"/>
    </location>
</feature>
<dbReference type="Proteomes" id="UP001165121">
    <property type="component" value="Unassembled WGS sequence"/>
</dbReference>
<protein>
    <submittedName>
        <fullName evidence="2">Unnamed protein product</fullName>
    </submittedName>
</protein>
<feature type="region of interest" description="Disordered" evidence="1">
    <location>
        <begin position="14"/>
        <end position="41"/>
    </location>
</feature>
<proteinExistence type="predicted"/>
<evidence type="ECO:0000313" key="2">
    <source>
        <dbReference type="EMBL" id="GMF17218.1"/>
    </source>
</evidence>
<reference evidence="2" key="1">
    <citation type="submission" date="2023-04" db="EMBL/GenBank/DDBJ databases">
        <title>Phytophthora fragariaefolia NBRC 109709.</title>
        <authorList>
            <person name="Ichikawa N."/>
            <person name="Sato H."/>
            <person name="Tonouchi N."/>
        </authorList>
    </citation>
    <scope>NUCLEOTIDE SEQUENCE</scope>
    <source>
        <strain evidence="2">NBRC 109709</strain>
    </source>
</reference>
<comment type="caution">
    <text evidence="2">The sequence shown here is derived from an EMBL/GenBank/DDBJ whole genome shotgun (WGS) entry which is preliminary data.</text>
</comment>
<evidence type="ECO:0000313" key="3">
    <source>
        <dbReference type="Proteomes" id="UP001165121"/>
    </source>
</evidence>
<name>A0A9W6TP67_9STRA</name>
<dbReference type="AlphaFoldDB" id="A0A9W6TP67"/>
<accession>A0A9W6TP67</accession>
<keyword evidence="3" id="KW-1185">Reference proteome</keyword>